<dbReference type="PANTHER" id="PTHR37996">
    <property type="entry name" value="B- AND T-LYMPHOCYTE ATTENUATOR"/>
    <property type="match status" value="1"/>
</dbReference>
<dbReference type="InterPro" id="IPR039257">
    <property type="entry name" value="BTLA"/>
</dbReference>
<dbReference type="GO" id="GO:0005886">
    <property type="term" value="C:plasma membrane"/>
    <property type="evidence" value="ECO:0007669"/>
    <property type="project" value="InterPro"/>
</dbReference>
<dbReference type="PROSITE" id="PS50835">
    <property type="entry name" value="IG_LIKE"/>
    <property type="match status" value="1"/>
</dbReference>
<dbReference type="InterPro" id="IPR007110">
    <property type="entry name" value="Ig-like_dom"/>
</dbReference>
<dbReference type="PANTHER" id="PTHR37996:SF1">
    <property type="entry name" value="B- AND T-LYMPHOCYTE ATTENUATOR"/>
    <property type="match status" value="1"/>
</dbReference>
<dbReference type="AlphaFoldDB" id="A0A834AS67"/>
<accession>A0A834AS67</accession>
<dbReference type="SMART" id="SM00409">
    <property type="entry name" value="IG"/>
    <property type="match status" value="1"/>
</dbReference>
<dbReference type="InterPro" id="IPR013098">
    <property type="entry name" value="Ig_I-set"/>
</dbReference>
<keyword evidence="2" id="KW-0732">Signal</keyword>
<dbReference type="Proteomes" id="UP000664940">
    <property type="component" value="Unassembled WGS sequence"/>
</dbReference>
<dbReference type="Gene3D" id="2.60.40.10">
    <property type="entry name" value="Immunoglobulins"/>
    <property type="match status" value="1"/>
</dbReference>
<dbReference type="Pfam" id="PF07679">
    <property type="entry name" value="I-set"/>
    <property type="match status" value="1"/>
</dbReference>
<evidence type="ECO:0000313" key="4">
    <source>
        <dbReference type="EMBL" id="KAF6117630.1"/>
    </source>
</evidence>
<organism evidence="4 5">
    <name type="scientific">Phyllostomus discolor</name>
    <name type="common">pale spear-nosed bat</name>
    <dbReference type="NCBI Taxonomy" id="89673"/>
    <lineage>
        <taxon>Eukaryota</taxon>
        <taxon>Metazoa</taxon>
        <taxon>Chordata</taxon>
        <taxon>Craniata</taxon>
        <taxon>Vertebrata</taxon>
        <taxon>Euteleostomi</taxon>
        <taxon>Mammalia</taxon>
        <taxon>Eutheria</taxon>
        <taxon>Laurasiatheria</taxon>
        <taxon>Chiroptera</taxon>
        <taxon>Yangochiroptera</taxon>
        <taxon>Phyllostomidae</taxon>
        <taxon>Phyllostominae</taxon>
        <taxon>Phyllostomus</taxon>
    </lineage>
</organism>
<feature type="chain" id="PRO_5032936984" evidence="2">
    <location>
        <begin position="31"/>
        <end position="309"/>
    </location>
</feature>
<dbReference type="SUPFAM" id="SSF48726">
    <property type="entry name" value="Immunoglobulin"/>
    <property type="match status" value="1"/>
</dbReference>
<feature type="signal peptide" evidence="2">
    <location>
        <begin position="1"/>
        <end position="30"/>
    </location>
</feature>
<dbReference type="EMBL" id="JABVXQ010000003">
    <property type="protein sequence ID" value="KAF6117630.1"/>
    <property type="molecule type" value="Genomic_DNA"/>
</dbReference>
<dbReference type="InterPro" id="IPR003599">
    <property type="entry name" value="Ig_sub"/>
</dbReference>
<keyword evidence="1" id="KW-0472">Membrane</keyword>
<keyword evidence="1" id="KW-1133">Transmembrane helix</keyword>
<dbReference type="InterPro" id="IPR013783">
    <property type="entry name" value="Ig-like_fold"/>
</dbReference>
<evidence type="ECO:0000313" key="5">
    <source>
        <dbReference type="Proteomes" id="UP000664940"/>
    </source>
</evidence>
<gene>
    <name evidence="4" type="ORF">HJG60_001601</name>
</gene>
<dbReference type="GO" id="GO:0038023">
    <property type="term" value="F:signaling receptor activity"/>
    <property type="evidence" value="ECO:0007669"/>
    <property type="project" value="InterPro"/>
</dbReference>
<comment type="caution">
    <text evidence="4">The sequence shown here is derived from an EMBL/GenBank/DDBJ whole genome shotgun (WGS) entry which is preliminary data.</text>
</comment>
<dbReference type="InterPro" id="IPR036179">
    <property type="entry name" value="Ig-like_dom_sf"/>
</dbReference>
<protein>
    <submittedName>
        <fullName evidence="4">B and T lymphocyte associated</fullName>
    </submittedName>
</protein>
<proteinExistence type="predicted"/>
<evidence type="ECO:0000259" key="3">
    <source>
        <dbReference type="PROSITE" id="PS50835"/>
    </source>
</evidence>
<dbReference type="GO" id="GO:0002768">
    <property type="term" value="P:immune response-regulating cell surface receptor signaling pathway"/>
    <property type="evidence" value="ECO:0007669"/>
    <property type="project" value="InterPro"/>
</dbReference>
<feature type="transmembrane region" description="Helical" evidence="1">
    <location>
        <begin position="174"/>
        <end position="197"/>
    </location>
</feature>
<evidence type="ECO:0000256" key="2">
    <source>
        <dbReference type="SAM" id="SignalP"/>
    </source>
</evidence>
<keyword evidence="1" id="KW-0812">Transmembrane</keyword>
<reference evidence="4 5" key="1">
    <citation type="journal article" date="2020" name="Nature">
        <title>Six reference-quality genomes reveal evolution of bat adaptations.</title>
        <authorList>
            <person name="Jebb D."/>
            <person name="Huang Z."/>
            <person name="Pippel M."/>
            <person name="Hughes G.M."/>
            <person name="Lavrichenko K."/>
            <person name="Devanna P."/>
            <person name="Winkler S."/>
            <person name="Jermiin L.S."/>
            <person name="Skirmuntt E.C."/>
            <person name="Katzourakis A."/>
            <person name="Burkitt-Gray L."/>
            <person name="Ray D.A."/>
            <person name="Sullivan K.A.M."/>
            <person name="Roscito J.G."/>
            <person name="Kirilenko B.M."/>
            <person name="Davalos L.M."/>
            <person name="Corthals A.P."/>
            <person name="Power M.L."/>
            <person name="Jones G."/>
            <person name="Ransome R.D."/>
            <person name="Dechmann D.K.N."/>
            <person name="Locatelli A.G."/>
            <person name="Puechmaille S.J."/>
            <person name="Fedrigo O."/>
            <person name="Jarvis E.D."/>
            <person name="Hiller M."/>
            <person name="Vernes S.C."/>
            <person name="Myers E.W."/>
            <person name="Teeling E.C."/>
        </authorList>
    </citation>
    <scope>NUCLEOTIDE SEQUENCE [LARGE SCALE GENOMIC DNA]</scope>
    <source>
        <strain evidence="4">Bat1K_MPI-CBG_1</strain>
    </source>
</reference>
<sequence>MKTSPAMLGIGKSFWVLFLIPHLGIWSIDGEKSCDPQIYIQRDSVHTALTGKSFHLECPVDICANIQNATWCKIEGENCPPLGQTSHIKMKWDERENTRVYLLYFDQAQASDNGSYRCSANVSSGLLESYSITLYVTEQTQNNSEYLLITLTNISDTTSASGPPSKNKTEDRQLILYSLAPLGGLPLLITGFCLFCCRRRHRGEQKKASETAERGINVADVPQPSRSEQTEVCTRQNSQNLTLETEVYDNDPWFGVQEEPKVYSNLCLEENKQSIVYASLNHSIIKMNPRQAKNMEEAPTEYAAICVRS</sequence>
<feature type="domain" description="Ig-like" evidence="3">
    <location>
        <begin position="36"/>
        <end position="133"/>
    </location>
</feature>
<name>A0A834AS67_9CHIR</name>
<evidence type="ECO:0000256" key="1">
    <source>
        <dbReference type="SAM" id="Phobius"/>
    </source>
</evidence>